<name>A0A8H4AY97_GIGMA</name>
<evidence type="ECO:0000313" key="1">
    <source>
        <dbReference type="EMBL" id="KAF0543756.1"/>
    </source>
</evidence>
<accession>A0A8H4AY97</accession>
<evidence type="ECO:0000313" key="2">
    <source>
        <dbReference type="Proteomes" id="UP000439903"/>
    </source>
</evidence>
<keyword evidence="2" id="KW-1185">Reference proteome</keyword>
<organism evidence="1 2">
    <name type="scientific">Gigaspora margarita</name>
    <dbReference type="NCBI Taxonomy" id="4874"/>
    <lineage>
        <taxon>Eukaryota</taxon>
        <taxon>Fungi</taxon>
        <taxon>Fungi incertae sedis</taxon>
        <taxon>Mucoromycota</taxon>
        <taxon>Glomeromycotina</taxon>
        <taxon>Glomeromycetes</taxon>
        <taxon>Diversisporales</taxon>
        <taxon>Gigasporaceae</taxon>
        <taxon>Gigaspora</taxon>
    </lineage>
</organism>
<dbReference type="OrthoDB" id="10488560at2759"/>
<protein>
    <submittedName>
        <fullName evidence="1">Uncharacterized protein</fullName>
    </submittedName>
</protein>
<sequence length="127" mass="14255">MQNGIGSLLVKRVYSKNSRTMIWRRNKKKKENEIKFQNNYMSFTTEKFSNMLLDASASSNMLLNTKASSNISLSRSSHETLQSPSYAASMRLGNINKLSNMLLDASASSNMLLDYEAPNNVSLSHIP</sequence>
<proteinExistence type="predicted"/>
<dbReference type="Proteomes" id="UP000439903">
    <property type="component" value="Unassembled WGS sequence"/>
</dbReference>
<gene>
    <name evidence="1" type="ORF">F8M41_003432</name>
</gene>
<reference evidence="1 2" key="1">
    <citation type="journal article" date="2019" name="Environ. Microbiol.">
        <title>At the nexus of three kingdoms: the genome of the mycorrhizal fungus Gigaspora margarita provides insights into plant, endobacterial and fungal interactions.</title>
        <authorList>
            <person name="Venice F."/>
            <person name="Ghignone S."/>
            <person name="Salvioli di Fossalunga A."/>
            <person name="Amselem J."/>
            <person name="Novero M."/>
            <person name="Xianan X."/>
            <person name="Sedzielewska Toro K."/>
            <person name="Morin E."/>
            <person name="Lipzen A."/>
            <person name="Grigoriev I.V."/>
            <person name="Henrissat B."/>
            <person name="Martin F.M."/>
            <person name="Bonfante P."/>
        </authorList>
    </citation>
    <scope>NUCLEOTIDE SEQUENCE [LARGE SCALE GENOMIC DNA]</scope>
    <source>
        <strain evidence="1 2">BEG34</strain>
    </source>
</reference>
<dbReference type="EMBL" id="WTPW01000131">
    <property type="protein sequence ID" value="KAF0543756.1"/>
    <property type="molecule type" value="Genomic_DNA"/>
</dbReference>
<dbReference type="AlphaFoldDB" id="A0A8H4AY97"/>
<comment type="caution">
    <text evidence="1">The sequence shown here is derived from an EMBL/GenBank/DDBJ whole genome shotgun (WGS) entry which is preliminary data.</text>
</comment>